<dbReference type="CDD" id="cd01335">
    <property type="entry name" value="Radical_SAM"/>
    <property type="match status" value="1"/>
</dbReference>
<dbReference type="Gene3D" id="3.20.20.70">
    <property type="entry name" value="Aldolase class I"/>
    <property type="match status" value="1"/>
</dbReference>
<evidence type="ECO:0000259" key="6">
    <source>
        <dbReference type="Pfam" id="PF26257"/>
    </source>
</evidence>
<feature type="domain" description="DUF8061" evidence="6">
    <location>
        <begin position="272"/>
        <end position="352"/>
    </location>
</feature>
<dbReference type="InterPro" id="IPR058240">
    <property type="entry name" value="rSAM_sf"/>
</dbReference>
<dbReference type="PANTHER" id="PTHR43288">
    <property type="entry name" value="BIOTIN SYNTHASE-RELATED PROTEIN, RADICAL SAM SUPERFAMILY"/>
    <property type="match status" value="1"/>
</dbReference>
<keyword evidence="8" id="KW-1185">Reference proteome</keyword>
<dbReference type="RefSeq" id="WP_316967302.1">
    <property type="nucleotide sequence ID" value="NZ_JARFPK010000048.1"/>
</dbReference>
<proteinExistence type="predicted"/>
<dbReference type="Pfam" id="PF26257">
    <property type="entry name" value="DUF8061"/>
    <property type="match status" value="1"/>
</dbReference>
<protein>
    <submittedName>
        <fullName evidence="7">Radical SAM protein</fullName>
    </submittedName>
</protein>
<organism evidence="7 8">
    <name type="scientific">Candidatus Methanocrinis natronophilus</name>
    <dbReference type="NCBI Taxonomy" id="3033396"/>
    <lineage>
        <taxon>Archaea</taxon>
        <taxon>Methanobacteriati</taxon>
        <taxon>Methanobacteriota</taxon>
        <taxon>Stenosarchaea group</taxon>
        <taxon>Methanomicrobia</taxon>
        <taxon>Methanotrichales</taxon>
        <taxon>Methanotrichaceae</taxon>
        <taxon>Methanocrinis</taxon>
    </lineage>
</organism>
<evidence type="ECO:0000256" key="1">
    <source>
        <dbReference type="ARBA" id="ARBA00022691"/>
    </source>
</evidence>
<dbReference type="SFLD" id="SFLDG01108">
    <property type="entry name" value="Uncharacterised_Radical_SAM_Su"/>
    <property type="match status" value="1"/>
</dbReference>
<dbReference type="EMBL" id="JARFPK010000048">
    <property type="protein sequence ID" value="MDF0591574.1"/>
    <property type="molecule type" value="Genomic_DNA"/>
</dbReference>
<evidence type="ECO:0000256" key="4">
    <source>
        <dbReference type="ARBA" id="ARBA00023014"/>
    </source>
</evidence>
<dbReference type="SFLD" id="SFLDS00029">
    <property type="entry name" value="Radical_SAM"/>
    <property type="match status" value="1"/>
</dbReference>
<keyword evidence="3" id="KW-0408">Iron</keyword>
<reference evidence="7 8" key="1">
    <citation type="submission" date="2023-03" db="EMBL/GenBank/DDBJ databases">
        <title>WGS of Methanotrichaceae archaeon Mx.</title>
        <authorList>
            <person name="Sorokin D.Y."/>
            <person name="Merkel A.Y."/>
        </authorList>
    </citation>
    <scope>NUCLEOTIDE SEQUENCE [LARGE SCALE GENOMIC DNA]</scope>
    <source>
        <strain evidence="7 8">Mx</strain>
    </source>
</reference>
<dbReference type="InterPro" id="IPR013785">
    <property type="entry name" value="Aldolase_TIM"/>
</dbReference>
<name>A0ABT5XA33_9EURY</name>
<sequence length="352" mass="38290">MTDREWVSEFTGSFSTYLSPGCRICRQGASLVLFVTGVCDRGCFYCPLSTERQGIDAVYANERRVESDTDIIEEAHAIGALGTGITGGEPLLKMEFVIESIRALKREFGEDHHIHLYTGASPGPAALASLAEAGLDEIRFHPPTSEWSDPGRLYKTLIDAKALGLLAGVEIPALGPAPGIVDAVMRTDAFLNLNELEFSETNERDLQLLGFRADDFGSGAVGSELAAKKFKVEGLRVHYCSSAFKDAVQLRERLKRRAERTARPFDLPTDDGTIIFGIILPGEGTVGLGPAAETLAALGVPEEMYAPSQGRIEIAGWILEDIVRDLKPMGWELALEERYPLEGGPVVERIPL</sequence>
<evidence type="ECO:0000313" key="8">
    <source>
        <dbReference type="Proteomes" id="UP001220010"/>
    </source>
</evidence>
<dbReference type="InterPro" id="IPR007197">
    <property type="entry name" value="rSAM"/>
</dbReference>
<evidence type="ECO:0000256" key="3">
    <source>
        <dbReference type="ARBA" id="ARBA00023004"/>
    </source>
</evidence>
<gene>
    <name evidence="7" type="ORF">P0O15_10420</name>
</gene>
<dbReference type="InterPro" id="IPR058374">
    <property type="entry name" value="DUF8061"/>
</dbReference>
<accession>A0ABT5XA33</accession>
<evidence type="ECO:0000256" key="2">
    <source>
        <dbReference type="ARBA" id="ARBA00022723"/>
    </source>
</evidence>
<keyword evidence="1" id="KW-0949">S-adenosyl-L-methionine</keyword>
<keyword evidence="4" id="KW-0411">Iron-sulfur</keyword>
<feature type="domain" description="Radical SAM core" evidence="5">
    <location>
        <begin position="35"/>
        <end position="140"/>
    </location>
</feature>
<dbReference type="SUPFAM" id="SSF102114">
    <property type="entry name" value="Radical SAM enzymes"/>
    <property type="match status" value="1"/>
</dbReference>
<dbReference type="Proteomes" id="UP001220010">
    <property type="component" value="Unassembled WGS sequence"/>
</dbReference>
<dbReference type="PANTHER" id="PTHR43288:SF1">
    <property type="entry name" value="GLYCYL-RADICAL ENZYME ACTIVATING ENZYME MJ0021-RELATED"/>
    <property type="match status" value="1"/>
</dbReference>
<keyword evidence="2" id="KW-0479">Metal-binding</keyword>
<dbReference type="Pfam" id="PF04055">
    <property type="entry name" value="Radical_SAM"/>
    <property type="match status" value="1"/>
</dbReference>
<dbReference type="InterPro" id="IPR040087">
    <property type="entry name" value="MJ0021-like"/>
</dbReference>
<comment type="caution">
    <text evidence="7">The sequence shown here is derived from an EMBL/GenBank/DDBJ whole genome shotgun (WGS) entry which is preliminary data.</text>
</comment>
<evidence type="ECO:0000313" key="7">
    <source>
        <dbReference type="EMBL" id="MDF0591574.1"/>
    </source>
</evidence>
<evidence type="ECO:0000259" key="5">
    <source>
        <dbReference type="Pfam" id="PF04055"/>
    </source>
</evidence>